<dbReference type="NCBIfam" id="NF037959">
    <property type="entry name" value="MFS_SpdSyn"/>
    <property type="match status" value="1"/>
</dbReference>
<dbReference type="PANTHER" id="PTHR43317:SF1">
    <property type="entry name" value="THERMOSPERMINE SYNTHASE ACAULIS5"/>
    <property type="match status" value="1"/>
</dbReference>
<comment type="caution">
    <text evidence="2">The sequence shown here is derived from an EMBL/GenBank/DDBJ whole genome shotgun (WGS) entry which is preliminary data.</text>
</comment>
<gene>
    <name evidence="2" type="ORF">GCM10023225_31190</name>
</gene>
<protein>
    <submittedName>
        <fullName evidence="2">Fused MFS/spermidine synthase</fullName>
    </submittedName>
</protein>
<dbReference type="SUPFAM" id="SSF53335">
    <property type="entry name" value="S-adenosyl-L-methionine-dependent methyltransferases"/>
    <property type="match status" value="1"/>
</dbReference>
<name>A0ABP9IAB8_9ACTN</name>
<proteinExistence type="predicted"/>
<accession>A0ABP9IAB8</accession>
<dbReference type="Gene3D" id="3.40.50.150">
    <property type="entry name" value="Vaccinia Virus protein VP39"/>
    <property type="match status" value="1"/>
</dbReference>
<keyword evidence="1" id="KW-0620">Polyamine biosynthesis</keyword>
<dbReference type="EMBL" id="BAABIL010000574">
    <property type="protein sequence ID" value="GAA4993234.1"/>
    <property type="molecule type" value="Genomic_DNA"/>
</dbReference>
<evidence type="ECO:0000313" key="3">
    <source>
        <dbReference type="Proteomes" id="UP001501195"/>
    </source>
</evidence>
<reference evidence="3" key="1">
    <citation type="journal article" date="2019" name="Int. J. Syst. Evol. Microbiol.">
        <title>The Global Catalogue of Microorganisms (GCM) 10K type strain sequencing project: providing services to taxonomists for standard genome sequencing and annotation.</title>
        <authorList>
            <consortium name="The Broad Institute Genomics Platform"/>
            <consortium name="The Broad Institute Genome Sequencing Center for Infectious Disease"/>
            <person name="Wu L."/>
            <person name="Ma J."/>
        </authorList>
    </citation>
    <scope>NUCLEOTIDE SEQUENCE [LARGE SCALE GENOMIC DNA]</scope>
    <source>
        <strain evidence="3">JCM 18126</strain>
    </source>
</reference>
<dbReference type="RefSeq" id="WP_345713661.1">
    <property type="nucleotide sequence ID" value="NZ_BAABIL010000574.1"/>
</dbReference>
<dbReference type="PANTHER" id="PTHR43317">
    <property type="entry name" value="THERMOSPERMINE SYNTHASE ACAULIS5"/>
    <property type="match status" value="1"/>
</dbReference>
<organism evidence="2 3">
    <name type="scientific">Kineococcus glutinatus</name>
    <dbReference type="NCBI Taxonomy" id="1070872"/>
    <lineage>
        <taxon>Bacteria</taxon>
        <taxon>Bacillati</taxon>
        <taxon>Actinomycetota</taxon>
        <taxon>Actinomycetes</taxon>
        <taxon>Kineosporiales</taxon>
        <taxon>Kineosporiaceae</taxon>
        <taxon>Kineococcus</taxon>
    </lineage>
</organism>
<keyword evidence="3" id="KW-1185">Reference proteome</keyword>
<dbReference type="InterPro" id="IPR029063">
    <property type="entry name" value="SAM-dependent_MTases_sf"/>
</dbReference>
<sequence length="282" mass="29835">MARPRRPAPTEGEALISTGTVRLQRDRDDPDGWLVLVNGVPSSYVDLADPTRLDFEYQQWTAAVLDAVHPEPAPLRAAHLGGAGCVLPRCWEATRPGSVQVVFEVDERLVEVVRSAFALRSHPRLRIRVKEGREGVAGLPGGSQDAVVRDAFSGDAVPAHLCTREFLTDVARALAPGGVYVANLADRPPMPRSRAELATALDVFADVALVAEPAQLRGRRYGNVLLVGSSAPLPVPALVRRLSGGAAPARVLHGEEARNFAAGASVITDEALAAARASASSS</sequence>
<evidence type="ECO:0000313" key="2">
    <source>
        <dbReference type="EMBL" id="GAA4993234.1"/>
    </source>
</evidence>
<evidence type="ECO:0000256" key="1">
    <source>
        <dbReference type="ARBA" id="ARBA00023115"/>
    </source>
</evidence>
<dbReference type="Proteomes" id="UP001501195">
    <property type="component" value="Unassembled WGS sequence"/>
</dbReference>